<dbReference type="STRING" id="454.Lisr_1780"/>
<keyword evidence="3" id="KW-0285">Flavoprotein</keyword>
<feature type="domain" description="Nitroreductase" evidence="6">
    <location>
        <begin position="7"/>
        <end position="58"/>
    </location>
</feature>
<evidence type="ECO:0000313" key="8">
    <source>
        <dbReference type="Proteomes" id="UP000054761"/>
    </source>
</evidence>
<feature type="non-terminal residue" evidence="7">
    <location>
        <position position="60"/>
    </location>
</feature>
<evidence type="ECO:0000256" key="2">
    <source>
        <dbReference type="ARBA" id="ARBA00007118"/>
    </source>
</evidence>
<gene>
    <name evidence="7" type="ORF">Lisr_1780</name>
</gene>
<dbReference type="GO" id="GO:0016491">
    <property type="term" value="F:oxidoreductase activity"/>
    <property type="evidence" value="ECO:0007669"/>
    <property type="project" value="UniProtKB-KW"/>
</dbReference>
<sequence length="60" mass="7055">MELFEAIKRRRAVRQFSDKPLNKETIEKILQAGQYAPSPLNSQPWHFTLIRNKDTLKTLS</sequence>
<name>A0A0W0VKP2_9GAMM</name>
<dbReference type="Gene3D" id="3.40.109.10">
    <property type="entry name" value="NADH Oxidase"/>
    <property type="match status" value="1"/>
</dbReference>
<reference evidence="7 8" key="1">
    <citation type="submission" date="2015-11" db="EMBL/GenBank/DDBJ databases">
        <title>Genomic analysis of 38 Legionella species identifies large and diverse effector repertoires.</title>
        <authorList>
            <person name="Burstein D."/>
            <person name="Amaro F."/>
            <person name="Zusman T."/>
            <person name="Lifshitz Z."/>
            <person name="Cohen O."/>
            <person name="Gilbert J.A."/>
            <person name="Pupko T."/>
            <person name="Shuman H.A."/>
            <person name="Segal G."/>
        </authorList>
    </citation>
    <scope>NUCLEOTIDE SEQUENCE [LARGE SCALE GENOMIC DNA]</scope>
    <source>
        <strain evidence="7 8">Bercovier 4</strain>
    </source>
</reference>
<evidence type="ECO:0000256" key="5">
    <source>
        <dbReference type="ARBA" id="ARBA00023002"/>
    </source>
</evidence>
<dbReference type="PANTHER" id="PTHR43673:SF2">
    <property type="entry name" value="NITROREDUCTASE"/>
    <property type="match status" value="1"/>
</dbReference>
<dbReference type="SUPFAM" id="SSF55469">
    <property type="entry name" value="FMN-dependent nitroreductase-like"/>
    <property type="match status" value="1"/>
</dbReference>
<evidence type="ECO:0000256" key="1">
    <source>
        <dbReference type="ARBA" id="ARBA00001917"/>
    </source>
</evidence>
<dbReference type="AlphaFoldDB" id="A0A0W0VKP2"/>
<keyword evidence="8" id="KW-1185">Reference proteome</keyword>
<keyword evidence="5" id="KW-0560">Oxidoreductase</keyword>
<dbReference type="InterPro" id="IPR029479">
    <property type="entry name" value="Nitroreductase"/>
</dbReference>
<dbReference type="Pfam" id="PF00881">
    <property type="entry name" value="Nitroreductase"/>
    <property type="match status" value="1"/>
</dbReference>
<dbReference type="EMBL" id="LNYH01000103">
    <property type="protein sequence ID" value="KTD20374.1"/>
    <property type="molecule type" value="Genomic_DNA"/>
</dbReference>
<organism evidence="7 8">
    <name type="scientific">Legionella israelensis</name>
    <dbReference type="NCBI Taxonomy" id="454"/>
    <lineage>
        <taxon>Bacteria</taxon>
        <taxon>Pseudomonadati</taxon>
        <taxon>Pseudomonadota</taxon>
        <taxon>Gammaproteobacteria</taxon>
        <taxon>Legionellales</taxon>
        <taxon>Legionellaceae</taxon>
        <taxon>Legionella</taxon>
    </lineage>
</organism>
<evidence type="ECO:0000256" key="4">
    <source>
        <dbReference type="ARBA" id="ARBA00022643"/>
    </source>
</evidence>
<dbReference type="InterPro" id="IPR000415">
    <property type="entry name" value="Nitroreductase-like"/>
</dbReference>
<comment type="caution">
    <text evidence="7">The sequence shown here is derived from an EMBL/GenBank/DDBJ whole genome shotgun (WGS) entry which is preliminary data.</text>
</comment>
<dbReference type="RefSeq" id="WP_193786691.1">
    <property type="nucleotide sequence ID" value="NZ_LNYH01000103.1"/>
</dbReference>
<keyword evidence="4" id="KW-0288">FMN</keyword>
<protein>
    <submittedName>
        <fullName evidence="7">Nitroreductase</fullName>
    </submittedName>
</protein>
<accession>A0A0W0VKP2</accession>
<dbReference type="Proteomes" id="UP000054761">
    <property type="component" value="Unassembled WGS sequence"/>
</dbReference>
<comment type="cofactor">
    <cofactor evidence="1">
        <name>FMN</name>
        <dbReference type="ChEBI" id="CHEBI:58210"/>
    </cofactor>
</comment>
<comment type="similarity">
    <text evidence="2">Belongs to the nitroreductase family.</text>
</comment>
<evidence type="ECO:0000313" key="7">
    <source>
        <dbReference type="EMBL" id="KTD20374.1"/>
    </source>
</evidence>
<proteinExistence type="inferred from homology"/>
<dbReference type="PANTHER" id="PTHR43673">
    <property type="entry name" value="NAD(P)H NITROREDUCTASE YDGI-RELATED"/>
    <property type="match status" value="1"/>
</dbReference>
<evidence type="ECO:0000256" key="3">
    <source>
        <dbReference type="ARBA" id="ARBA00022630"/>
    </source>
</evidence>
<evidence type="ECO:0000259" key="6">
    <source>
        <dbReference type="Pfam" id="PF00881"/>
    </source>
</evidence>